<dbReference type="SUPFAM" id="SSF141986">
    <property type="entry name" value="LD-carboxypeptidase A C-terminal domain-like"/>
    <property type="match status" value="1"/>
</dbReference>
<feature type="active site" description="Charge relay system" evidence="6">
    <location>
        <position position="274"/>
    </location>
</feature>
<dbReference type="InterPro" id="IPR027478">
    <property type="entry name" value="LdcA_N"/>
</dbReference>
<proteinExistence type="inferred from homology"/>
<dbReference type="CDD" id="cd07025">
    <property type="entry name" value="Peptidase_S66"/>
    <property type="match status" value="1"/>
</dbReference>
<dbReference type="EMBL" id="CP036553">
    <property type="protein sequence ID" value="QCQ35025.1"/>
    <property type="molecule type" value="Genomic_DNA"/>
</dbReference>
<dbReference type="Proteomes" id="UP000266644">
    <property type="component" value="Unassembled WGS sequence"/>
</dbReference>
<evidence type="ECO:0000259" key="7">
    <source>
        <dbReference type="Pfam" id="PF02016"/>
    </source>
</evidence>
<dbReference type="InterPro" id="IPR003507">
    <property type="entry name" value="S66_fam"/>
</dbReference>
<dbReference type="Gene3D" id="3.50.30.60">
    <property type="entry name" value="LD-carboxypeptidase A C-terminal domain-like"/>
    <property type="match status" value="1"/>
</dbReference>
<evidence type="ECO:0000256" key="2">
    <source>
        <dbReference type="ARBA" id="ARBA00022645"/>
    </source>
</evidence>
<dbReference type="Pfam" id="PF17676">
    <property type="entry name" value="Peptidase_S66C"/>
    <property type="match status" value="1"/>
</dbReference>
<keyword evidence="5" id="KW-0720">Serine protease</keyword>
<feature type="domain" description="LD-carboxypeptidase N-terminal" evidence="7">
    <location>
        <begin position="15"/>
        <end position="130"/>
    </location>
</feature>
<reference evidence="10 12" key="1">
    <citation type="submission" date="2018-08" db="EMBL/GenBank/DDBJ databases">
        <title>A genome reference for cultivated species of the human gut microbiota.</title>
        <authorList>
            <person name="Zou Y."/>
            <person name="Xue W."/>
            <person name="Luo G."/>
        </authorList>
    </citation>
    <scope>NUCLEOTIDE SEQUENCE [LARGE SCALE GENOMIC DNA]</scope>
    <source>
        <strain evidence="10 12">AM18-6</strain>
    </source>
</reference>
<dbReference type="SUPFAM" id="SSF52317">
    <property type="entry name" value="Class I glutamine amidotransferase-like"/>
    <property type="match status" value="1"/>
</dbReference>
<keyword evidence="2 10" id="KW-0121">Carboxypeptidase</keyword>
<dbReference type="AlphaFoldDB" id="A0A081U7E6"/>
<keyword evidence="4" id="KW-0378">Hydrolase</keyword>
<feature type="domain" description="LD-carboxypeptidase C-terminal" evidence="8">
    <location>
        <begin position="174"/>
        <end position="289"/>
    </location>
</feature>
<dbReference type="InterPro" id="IPR040449">
    <property type="entry name" value="Peptidase_S66_N"/>
</dbReference>
<dbReference type="GO" id="GO:0008236">
    <property type="term" value="F:serine-type peptidase activity"/>
    <property type="evidence" value="ECO:0007669"/>
    <property type="project" value="UniProtKB-KW"/>
</dbReference>
<dbReference type="RefSeq" id="WP_005811602.1">
    <property type="nucleotide sequence ID" value="NZ_CABJEQ010000020.1"/>
</dbReference>
<dbReference type="Proteomes" id="UP000028294">
    <property type="component" value="Chromosome"/>
</dbReference>
<name>A0A081U7E6_BACFG</name>
<dbReference type="PANTHER" id="PTHR30237">
    <property type="entry name" value="MURAMOYLTETRAPEPTIDE CARBOXYPEPTIDASE"/>
    <property type="match status" value="1"/>
</dbReference>
<dbReference type="EMBL" id="QRJE01000024">
    <property type="protein sequence ID" value="RHH09394.1"/>
    <property type="molecule type" value="Genomic_DNA"/>
</dbReference>
<keyword evidence="3" id="KW-0645">Protease</keyword>
<dbReference type="GO" id="GO:0004180">
    <property type="term" value="F:carboxypeptidase activity"/>
    <property type="evidence" value="ECO:0007669"/>
    <property type="project" value="UniProtKB-KW"/>
</dbReference>
<protein>
    <submittedName>
        <fullName evidence="10">LD-carboxypeptidase</fullName>
    </submittedName>
</protein>
<dbReference type="Gene3D" id="3.40.50.10740">
    <property type="entry name" value="Class I glutamine amidotransferase-like"/>
    <property type="match status" value="1"/>
</dbReference>
<evidence type="ECO:0000313" key="11">
    <source>
        <dbReference type="Proteomes" id="UP000028294"/>
    </source>
</evidence>
<evidence type="ECO:0000313" key="10">
    <source>
        <dbReference type="EMBL" id="RHH09394.1"/>
    </source>
</evidence>
<evidence type="ECO:0000313" key="12">
    <source>
        <dbReference type="Proteomes" id="UP000266644"/>
    </source>
</evidence>
<feature type="active site" description="Nucleophile" evidence="6">
    <location>
        <position position="111"/>
    </location>
</feature>
<comment type="similarity">
    <text evidence="1">Belongs to the peptidase S66 family.</text>
</comment>
<evidence type="ECO:0000256" key="5">
    <source>
        <dbReference type="ARBA" id="ARBA00022825"/>
    </source>
</evidence>
<accession>A0A081U7E6</accession>
<evidence type="ECO:0000256" key="4">
    <source>
        <dbReference type="ARBA" id="ARBA00022801"/>
    </source>
</evidence>
<organism evidence="10 12">
    <name type="scientific">Bacteroides fragilis</name>
    <dbReference type="NCBI Taxonomy" id="817"/>
    <lineage>
        <taxon>Bacteria</taxon>
        <taxon>Pseudomonadati</taxon>
        <taxon>Bacteroidota</taxon>
        <taxon>Bacteroidia</taxon>
        <taxon>Bacteroidales</taxon>
        <taxon>Bacteroidaceae</taxon>
        <taxon>Bacteroides</taxon>
    </lineage>
</organism>
<evidence type="ECO:0000256" key="1">
    <source>
        <dbReference type="ARBA" id="ARBA00010233"/>
    </source>
</evidence>
<evidence type="ECO:0000256" key="6">
    <source>
        <dbReference type="PIRSR" id="PIRSR028757-1"/>
    </source>
</evidence>
<dbReference type="InterPro" id="IPR040921">
    <property type="entry name" value="Peptidase_S66C"/>
</dbReference>
<dbReference type="PIRSF" id="PIRSF028757">
    <property type="entry name" value="LD-carboxypeptidase"/>
    <property type="match status" value="1"/>
</dbReference>
<dbReference type="InterPro" id="IPR029062">
    <property type="entry name" value="Class_I_gatase-like"/>
</dbReference>
<gene>
    <name evidence="10" type="ORF">DW228_15380</name>
    <name evidence="9" type="ORF">IA74_002330</name>
</gene>
<evidence type="ECO:0000256" key="3">
    <source>
        <dbReference type="ARBA" id="ARBA00022670"/>
    </source>
</evidence>
<evidence type="ECO:0000259" key="8">
    <source>
        <dbReference type="Pfam" id="PF17676"/>
    </source>
</evidence>
<feature type="active site" description="Charge relay system" evidence="6">
    <location>
        <position position="205"/>
    </location>
</feature>
<dbReference type="PANTHER" id="PTHR30237:SF2">
    <property type="entry name" value="MUREIN TETRAPEPTIDE CARBOXYPEPTIDASE"/>
    <property type="match status" value="1"/>
</dbReference>
<dbReference type="GO" id="GO:0006508">
    <property type="term" value="P:proteolysis"/>
    <property type="evidence" value="ECO:0007669"/>
    <property type="project" value="UniProtKB-KW"/>
</dbReference>
<evidence type="ECO:0000313" key="9">
    <source>
        <dbReference type="EMBL" id="QCQ35025.1"/>
    </source>
</evidence>
<sequence>MKIQFPPFLHEGDKVAIVSPSGKIDNMFLRGAKAQLASWGLVPEMGKHVRSSWGCYAGTIRQRASDFQTAMDDKEIKAILCSRGGYGAVHLIERLDFTRFREHPKWMIGFSDITALHNLFQYNGFASLHAPMARHLAVEAADDPCSLYLRDILFGKLPAYKCKRHKLNRLGTAKGILRGGNMAVFHGLRGTPYDIPPEGTILFIEDVGERPYAIERMMYNLKLGGVLEKLSGLIIGQFTEYEEDRAIKKDLYGALFDLVEEYNYPICFDFPVGHVTENLPLINGAEVELISGKKGVELLINPPI</sequence>
<reference evidence="9 11" key="2">
    <citation type="submission" date="2019-03" db="EMBL/GenBank/DDBJ databases">
        <title>Complete genome assembly of MDR B. fragilis.</title>
        <authorList>
            <person name="Sydenham T.V."/>
            <person name="Hasman H."/>
            <person name="Justesen U.S."/>
        </authorList>
    </citation>
    <scope>NUCLEOTIDE SEQUENCE [LARGE SCALE GENOMIC DNA]</scope>
    <source>
        <strain evidence="9 11">DCMOUH0067B</strain>
    </source>
</reference>
<dbReference type="Pfam" id="PF02016">
    <property type="entry name" value="Peptidase_S66"/>
    <property type="match status" value="1"/>
</dbReference>
<dbReference type="InterPro" id="IPR027461">
    <property type="entry name" value="Carboxypeptidase_A_C_sf"/>
</dbReference>